<dbReference type="GO" id="GO:0016740">
    <property type="term" value="F:transferase activity"/>
    <property type="evidence" value="ECO:0007669"/>
    <property type="project" value="UniProtKB-KW"/>
</dbReference>
<dbReference type="PANTHER" id="PTHR10859">
    <property type="entry name" value="GLYCOSYL TRANSFERASE"/>
    <property type="match status" value="1"/>
</dbReference>
<comment type="caution">
    <text evidence="2">The sequence shown here is derived from an EMBL/GenBank/DDBJ whole genome shotgun (WGS) entry which is preliminary data.</text>
</comment>
<dbReference type="GO" id="GO:0006487">
    <property type="term" value="P:protein N-linked glycosylation"/>
    <property type="evidence" value="ECO:0007669"/>
    <property type="project" value="TreeGrafter"/>
</dbReference>
<protein>
    <submittedName>
        <fullName evidence="2">Glycosyltransferase</fullName>
    </submittedName>
</protein>
<feature type="domain" description="Glycosyltransferase 2-like" evidence="1">
    <location>
        <begin position="10"/>
        <end position="128"/>
    </location>
</feature>
<dbReference type="OrthoDB" id="9810303at2"/>
<keyword evidence="2" id="KW-0808">Transferase</keyword>
<dbReference type="Gene3D" id="3.90.550.10">
    <property type="entry name" value="Spore Coat Polysaccharide Biosynthesis Protein SpsA, Chain A"/>
    <property type="match status" value="1"/>
</dbReference>
<organism evidence="2 3">
    <name type="scientific">Phragmitibacter flavus</name>
    <dbReference type="NCBI Taxonomy" id="2576071"/>
    <lineage>
        <taxon>Bacteria</taxon>
        <taxon>Pseudomonadati</taxon>
        <taxon>Verrucomicrobiota</taxon>
        <taxon>Verrucomicrobiia</taxon>
        <taxon>Verrucomicrobiales</taxon>
        <taxon>Verrucomicrobiaceae</taxon>
        <taxon>Phragmitibacter</taxon>
    </lineage>
</organism>
<name>A0A5R8KCA9_9BACT</name>
<dbReference type="PANTHER" id="PTHR10859:SF91">
    <property type="entry name" value="DOLICHYL-PHOSPHATE BETA-GLUCOSYLTRANSFERASE"/>
    <property type="match status" value="1"/>
</dbReference>
<evidence type="ECO:0000313" key="2">
    <source>
        <dbReference type="EMBL" id="TLD69936.1"/>
    </source>
</evidence>
<reference evidence="2 3" key="1">
    <citation type="submission" date="2019-05" db="EMBL/GenBank/DDBJ databases">
        <title>Verrucobacter flavum gen. nov., sp. nov. a new member of the family Verrucomicrobiaceae.</title>
        <authorList>
            <person name="Szuroczki S."/>
            <person name="Abbaszade G."/>
            <person name="Szabo A."/>
            <person name="Felfoldi T."/>
            <person name="Schumann P."/>
            <person name="Boka K."/>
            <person name="Keki Z."/>
            <person name="Toumi M."/>
            <person name="Toth E."/>
        </authorList>
    </citation>
    <scope>NUCLEOTIDE SEQUENCE [LARGE SCALE GENOMIC DNA]</scope>
    <source>
        <strain evidence="2 3">MG-N-17</strain>
    </source>
</reference>
<sequence length="250" mass="27754">MTSAHTVHLVVPCFRESQRIPSFLAELVREMDRLGGVAVLVVDDGSGATEVTRMKAVVDELRPKFLCLRPLLALPENVGKGGAVYASWAAHEMQDWLMFVDADGSVTASEVSRLIAHVRSNNTTAQAFFGSRVKMLGRKVDRLLQRHLMGRIFATLVSEMLDVAVYDSQCGLKMVERNLFSRVQPQLQTRGFAFDVELMVSVLDSGGSIEEFPIDWHETPGGKVRLLVDSWGMLLEILAIKKRRGRVASV</sequence>
<evidence type="ECO:0000313" key="3">
    <source>
        <dbReference type="Proteomes" id="UP000306196"/>
    </source>
</evidence>
<proteinExistence type="predicted"/>
<dbReference type="AlphaFoldDB" id="A0A5R8KCA9"/>
<dbReference type="InterPro" id="IPR029044">
    <property type="entry name" value="Nucleotide-diphossugar_trans"/>
</dbReference>
<dbReference type="SUPFAM" id="SSF53448">
    <property type="entry name" value="Nucleotide-diphospho-sugar transferases"/>
    <property type="match status" value="1"/>
</dbReference>
<dbReference type="Pfam" id="PF00535">
    <property type="entry name" value="Glycos_transf_2"/>
    <property type="match status" value="1"/>
</dbReference>
<dbReference type="InterPro" id="IPR001173">
    <property type="entry name" value="Glyco_trans_2-like"/>
</dbReference>
<dbReference type="RefSeq" id="WP_138086991.1">
    <property type="nucleotide sequence ID" value="NZ_VAUV01000010.1"/>
</dbReference>
<accession>A0A5R8KCA9</accession>
<dbReference type="Proteomes" id="UP000306196">
    <property type="component" value="Unassembled WGS sequence"/>
</dbReference>
<keyword evidence="3" id="KW-1185">Reference proteome</keyword>
<dbReference type="EMBL" id="VAUV01000010">
    <property type="protein sequence ID" value="TLD69936.1"/>
    <property type="molecule type" value="Genomic_DNA"/>
</dbReference>
<gene>
    <name evidence="2" type="ORF">FEM03_14485</name>
</gene>
<evidence type="ECO:0000259" key="1">
    <source>
        <dbReference type="Pfam" id="PF00535"/>
    </source>
</evidence>